<reference evidence="8 9" key="1">
    <citation type="submission" date="2018-03" db="EMBL/GenBank/DDBJ databases">
        <title>Alkalicoccus saliphilus sp. nov., isolated from a mineral pool.</title>
        <authorList>
            <person name="Zhao B."/>
        </authorList>
    </citation>
    <scope>NUCLEOTIDE SEQUENCE [LARGE SCALE GENOMIC DNA]</scope>
    <source>
        <strain evidence="8 9">6AG</strain>
    </source>
</reference>
<dbReference type="Gene3D" id="1.20.81.30">
    <property type="entry name" value="Type II secretion system (T2SS), domain F"/>
    <property type="match status" value="1"/>
</dbReference>
<evidence type="ECO:0000256" key="5">
    <source>
        <dbReference type="ARBA" id="ARBA00023136"/>
    </source>
</evidence>
<dbReference type="InterPro" id="IPR042094">
    <property type="entry name" value="T2SS_GspF_sf"/>
</dbReference>
<evidence type="ECO:0000313" key="8">
    <source>
        <dbReference type="EMBL" id="PTL39159.1"/>
    </source>
</evidence>
<protein>
    <submittedName>
        <fullName evidence="8">Pilus assembly protein TadC</fullName>
    </submittedName>
</protein>
<evidence type="ECO:0000313" key="9">
    <source>
        <dbReference type="Proteomes" id="UP000240509"/>
    </source>
</evidence>
<dbReference type="RefSeq" id="WP_107584546.1">
    <property type="nucleotide sequence ID" value="NZ_PZJJ01000009.1"/>
</dbReference>
<dbReference type="PANTHER" id="PTHR35007">
    <property type="entry name" value="INTEGRAL MEMBRANE PROTEIN-RELATED"/>
    <property type="match status" value="1"/>
</dbReference>
<evidence type="ECO:0000256" key="6">
    <source>
        <dbReference type="SAM" id="Phobius"/>
    </source>
</evidence>
<dbReference type="Proteomes" id="UP000240509">
    <property type="component" value="Unassembled WGS sequence"/>
</dbReference>
<keyword evidence="5 6" id="KW-0472">Membrane</keyword>
<evidence type="ECO:0000256" key="1">
    <source>
        <dbReference type="ARBA" id="ARBA00004651"/>
    </source>
</evidence>
<dbReference type="AlphaFoldDB" id="A0A2T4U6Y5"/>
<sequence length="305" mass="34070">MSPLVTFPFIAAALVFTAAAVYFTVFRRELQLQNRSEAYVGVSERSVTPEKKNAPPPVLHSLWEKGIEFTNRYITSSEQKKVELLLRDAGYMKKKTAVEFRFTQLAAGLVSGGAGVLLFSSAAGELLPALFVGLVMAVLGFRLPVFYLKKQRDKRVKKIQLEMPDFFDTVNLLIEAGVGVDAAISSVCYKKPGPLSDEFLIVLDDMKRGKSKREAFQDLKRRVPSQSFQSVVTSMIQADELGIGMSNVLRNLTARIREQRRESAREQAMKAPVKMLFPMVLFIFPALFMVILGPFAVDIFVNGLF</sequence>
<feature type="transmembrane region" description="Helical" evidence="6">
    <location>
        <begin position="6"/>
        <end position="26"/>
    </location>
</feature>
<accession>A0A2T4U6Y5</accession>
<name>A0A2T4U6Y5_9BACI</name>
<evidence type="ECO:0000256" key="4">
    <source>
        <dbReference type="ARBA" id="ARBA00022989"/>
    </source>
</evidence>
<dbReference type="OrthoDB" id="9810662at2"/>
<comment type="caution">
    <text evidence="8">The sequence shown here is derived from an EMBL/GenBank/DDBJ whole genome shotgun (WGS) entry which is preliminary data.</text>
</comment>
<keyword evidence="4 6" id="KW-1133">Transmembrane helix</keyword>
<feature type="domain" description="Type II secretion system protein GspF" evidence="7">
    <location>
        <begin position="166"/>
        <end position="292"/>
    </location>
</feature>
<feature type="transmembrane region" description="Helical" evidence="6">
    <location>
        <begin position="129"/>
        <end position="148"/>
    </location>
</feature>
<keyword evidence="9" id="KW-1185">Reference proteome</keyword>
<proteinExistence type="predicted"/>
<dbReference type="PANTHER" id="PTHR35007:SF2">
    <property type="entry name" value="PILUS ASSEMBLE PROTEIN"/>
    <property type="match status" value="1"/>
</dbReference>
<evidence type="ECO:0000259" key="7">
    <source>
        <dbReference type="Pfam" id="PF00482"/>
    </source>
</evidence>
<gene>
    <name evidence="8" type="ORF">C6Y45_07125</name>
</gene>
<comment type="subcellular location">
    <subcellularLocation>
        <location evidence="1">Cell membrane</location>
        <topology evidence="1">Multi-pass membrane protein</topology>
    </subcellularLocation>
</comment>
<dbReference type="GO" id="GO:0005886">
    <property type="term" value="C:plasma membrane"/>
    <property type="evidence" value="ECO:0007669"/>
    <property type="project" value="UniProtKB-SubCell"/>
</dbReference>
<evidence type="ECO:0000256" key="2">
    <source>
        <dbReference type="ARBA" id="ARBA00022475"/>
    </source>
</evidence>
<dbReference type="InterPro" id="IPR018076">
    <property type="entry name" value="T2SS_GspF_dom"/>
</dbReference>
<dbReference type="Pfam" id="PF00482">
    <property type="entry name" value="T2SSF"/>
    <property type="match status" value="1"/>
</dbReference>
<evidence type="ECO:0000256" key="3">
    <source>
        <dbReference type="ARBA" id="ARBA00022692"/>
    </source>
</evidence>
<feature type="transmembrane region" description="Helical" evidence="6">
    <location>
        <begin position="102"/>
        <end position="123"/>
    </location>
</feature>
<keyword evidence="2" id="KW-1003">Cell membrane</keyword>
<organism evidence="8 9">
    <name type="scientific">Alkalicoccus saliphilus</name>
    <dbReference type="NCBI Taxonomy" id="200989"/>
    <lineage>
        <taxon>Bacteria</taxon>
        <taxon>Bacillati</taxon>
        <taxon>Bacillota</taxon>
        <taxon>Bacilli</taxon>
        <taxon>Bacillales</taxon>
        <taxon>Bacillaceae</taxon>
        <taxon>Alkalicoccus</taxon>
    </lineage>
</organism>
<feature type="transmembrane region" description="Helical" evidence="6">
    <location>
        <begin position="275"/>
        <end position="297"/>
    </location>
</feature>
<keyword evidence="3 6" id="KW-0812">Transmembrane</keyword>
<dbReference type="EMBL" id="PZJJ01000009">
    <property type="protein sequence ID" value="PTL39159.1"/>
    <property type="molecule type" value="Genomic_DNA"/>
</dbReference>